<name>A0A4Y2CX19_ARAVE</name>
<accession>A0A4Y2CX19</accession>
<organism evidence="2 3">
    <name type="scientific">Araneus ventricosus</name>
    <name type="common">Orbweaver spider</name>
    <name type="synonym">Epeira ventricosa</name>
    <dbReference type="NCBI Taxonomy" id="182803"/>
    <lineage>
        <taxon>Eukaryota</taxon>
        <taxon>Metazoa</taxon>
        <taxon>Ecdysozoa</taxon>
        <taxon>Arthropoda</taxon>
        <taxon>Chelicerata</taxon>
        <taxon>Arachnida</taxon>
        <taxon>Araneae</taxon>
        <taxon>Araneomorphae</taxon>
        <taxon>Entelegynae</taxon>
        <taxon>Araneoidea</taxon>
        <taxon>Araneidae</taxon>
        <taxon>Araneus</taxon>
    </lineage>
</organism>
<sequence>MPVSYLETFQLMEFPDSLLGNQSGLKPSNDLPFVTKIRTSVPRSEPHKQNKTGKKTSLQRKPPLRNHSPFSVEGAHPSPYLLPLGKRASSERMDIRTRMFR</sequence>
<evidence type="ECO:0000256" key="1">
    <source>
        <dbReference type="SAM" id="MobiDB-lite"/>
    </source>
</evidence>
<dbReference type="EMBL" id="BGPR01000257">
    <property type="protein sequence ID" value="GBM08476.1"/>
    <property type="molecule type" value="Genomic_DNA"/>
</dbReference>
<gene>
    <name evidence="2" type="ORF">AVEN_267735_1</name>
</gene>
<comment type="caution">
    <text evidence="2">The sequence shown here is derived from an EMBL/GenBank/DDBJ whole genome shotgun (WGS) entry which is preliminary data.</text>
</comment>
<dbReference type="Proteomes" id="UP000499080">
    <property type="component" value="Unassembled WGS sequence"/>
</dbReference>
<evidence type="ECO:0000313" key="3">
    <source>
        <dbReference type="Proteomes" id="UP000499080"/>
    </source>
</evidence>
<keyword evidence="3" id="KW-1185">Reference proteome</keyword>
<dbReference type="AlphaFoldDB" id="A0A4Y2CX19"/>
<protein>
    <submittedName>
        <fullName evidence="2">Uncharacterized protein</fullName>
    </submittedName>
</protein>
<feature type="region of interest" description="Disordered" evidence="1">
    <location>
        <begin position="38"/>
        <end position="101"/>
    </location>
</feature>
<feature type="compositionally biased region" description="Basic residues" evidence="1">
    <location>
        <begin position="49"/>
        <end position="64"/>
    </location>
</feature>
<reference evidence="2 3" key="1">
    <citation type="journal article" date="2019" name="Sci. Rep.">
        <title>Orb-weaving spider Araneus ventricosus genome elucidates the spidroin gene catalogue.</title>
        <authorList>
            <person name="Kono N."/>
            <person name="Nakamura H."/>
            <person name="Ohtoshi R."/>
            <person name="Moran D.A.P."/>
            <person name="Shinohara A."/>
            <person name="Yoshida Y."/>
            <person name="Fujiwara M."/>
            <person name="Mori M."/>
            <person name="Tomita M."/>
            <person name="Arakawa K."/>
        </authorList>
    </citation>
    <scope>NUCLEOTIDE SEQUENCE [LARGE SCALE GENOMIC DNA]</scope>
</reference>
<evidence type="ECO:0000313" key="2">
    <source>
        <dbReference type="EMBL" id="GBM08476.1"/>
    </source>
</evidence>
<feature type="compositionally biased region" description="Basic and acidic residues" evidence="1">
    <location>
        <begin position="88"/>
        <end position="101"/>
    </location>
</feature>
<proteinExistence type="predicted"/>